<dbReference type="InterPro" id="IPR011009">
    <property type="entry name" value="Kinase-like_dom_sf"/>
</dbReference>
<dbReference type="Gene3D" id="3.90.1200.10">
    <property type="match status" value="1"/>
</dbReference>
<accession>A0A8K0DF23</accession>
<comment type="caution">
    <text evidence="2">The sequence shown here is derived from an EMBL/GenBank/DDBJ whole genome shotgun (WGS) entry which is preliminary data.</text>
</comment>
<dbReference type="PANTHER" id="PTHR11012">
    <property type="entry name" value="PROTEIN KINASE-LIKE DOMAIN-CONTAINING"/>
    <property type="match status" value="1"/>
</dbReference>
<reference evidence="2" key="1">
    <citation type="submission" date="2019-08" db="EMBL/GenBank/DDBJ databases">
        <title>The genome of the North American firefly Photinus pyralis.</title>
        <authorList>
            <consortium name="Photinus pyralis genome working group"/>
            <person name="Fallon T.R."/>
            <person name="Sander Lower S.E."/>
            <person name="Weng J.-K."/>
        </authorList>
    </citation>
    <scope>NUCLEOTIDE SEQUENCE</scope>
    <source>
        <strain evidence="2">TRF0915ILg1</strain>
        <tissue evidence="2">Whole body</tissue>
    </source>
</reference>
<feature type="domain" description="CHK kinase-like" evidence="1">
    <location>
        <begin position="126"/>
        <end position="322"/>
    </location>
</feature>
<dbReference type="SMART" id="SM00587">
    <property type="entry name" value="CHK"/>
    <property type="match status" value="2"/>
</dbReference>
<gene>
    <name evidence="2" type="ORF">ILUMI_01582</name>
</gene>
<dbReference type="SUPFAM" id="SSF56112">
    <property type="entry name" value="Protein kinase-like (PK-like)"/>
    <property type="match status" value="2"/>
</dbReference>
<dbReference type="EMBL" id="VTPC01000731">
    <property type="protein sequence ID" value="KAF2904584.1"/>
    <property type="molecule type" value="Genomic_DNA"/>
</dbReference>
<sequence>MSSDVTFCIEKALIEIAKEEGVFDIVLDCKKGEFQGYLSRTSVINLDGRTKNGEKLKKSFLIKIASTNESLRECCGITEAFKREIYMYEHIFPVFYSFEKERNIENPFSSIPKFYKAFGNVKPEILILENLKESGYQDWDRKLQMNYDYVKLVLTEYGRFHATSFAVQDQNPQLFREITKDLQDNAFMQFLKSSGFLKTFIDKTKQVLALLDPNEDSKIYKKYKEFLHGIDEKFESLLSARDNFDAILHGDCWHSNMLFKYEICNKTQPSGIRLVDFQLAKLGSPIFDVVHFFYTCANNDVLKGVDKYKLIYYNSFSKHLKALGSNSETLYPFSVFDHHWKKYAIYGLILSPLINYALLSEGEEIKDYEQIIENGGNVSETFDSEIANMDEFKKRMKNVIEHFDNADLNKPALICSSKEVLDKFLEFYHAKLCDFVSELGSDPEKLFPYQILKEHWKKYSKYGLIMAATAIHAMLTKEEELIDLADVAESEGTVTAKTVINDNIKLLLQEVAKVEGFCKYEIKSSSGSVKGSGYTGIIISICITGEDETKTNKTLHLIVKGAPNNKALRENIPLTSAFEREIYMYSTLFPALHALEIEKELPVLQFAPQFYKAGRSHNNEAIVLENLKENGYVLYNAISPMNEEHVSLVLTKYARLHALSLAMQDQNTNEYRKIVEPLEDMLIKFFLGDFLNTIMHRCTKAKESLDSEVDKNVIQLYNNFVSDIPRYLEHMREATEEFSNDADLTKPADVRLLDFQISKVGSPVLDLCYFFYSCSSKEVIDKLDYFMQFYYGKLSDFVAELGSNPKKLFPYRILEEHWKKYAKYGLIMSVIAIHAMLTEKEETIDLGNVAESEGSISNAFNYEIKNIDEYNNRIKHIILHFYVNNFL</sequence>
<dbReference type="InterPro" id="IPR015897">
    <property type="entry name" value="CHK_kinase-like"/>
</dbReference>
<dbReference type="Pfam" id="PF02958">
    <property type="entry name" value="EcKL"/>
    <property type="match status" value="2"/>
</dbReference>
<protein>
    <recommendedName>
        <fullName evidence="1">CHK kinase-like domain-containing protein</fullName>
    </recommendedName>
</protein>
<evidence type="ECO:0000313" key="2">
    <source>
        <dbReference type="EMBL" id="KAF2904584.1"/>
    </source>
</evidence>
<proteinExistence type="predicted"/>
<feature type="domain" description="CHK kinase-like" evidence="1">
    <location>
        <begin position="622"/>
        <end position="800"/>
    </location>
</feature>
<evidence type="ECO:0000313" key="3">
    <source>
        <dbReference type="Proteomes" id="UP000801492"/>
    </source>
</evidence>
<dbReference type="AlphaFoldDB" id="A0A8K0DF23"/>
<organism evidence="2 3">
    <name type="scientific">Ignelater luminosus</name>
    <name type="common">Cucubano</name>
    <name type="synonym">Pyrophorus luminosus</name>
    <dbReference type="NCBI Taxonomy" id="2038154"/>
    <lineage>
        <taxon>Eukaryota</taxon>
        <taxon>Metazoa</taxon>
        <taxon>Ecdysozoa</taxon>
        <taxon>Arthropoda</taxon>
        <taxon>Hexapoda</taxon>
        <taxon>Insecta</taxon>
        <taxon>Pterygota</taxon>
        <taxon>Neoptera</taxon>
        <taxon>Endopterygota</taxon>
        <taxon>Coleoptera</taxon>
        <taxon>Polyphaga</taxon>
        <taxon>Elateriformia</taxon>
        <taxon>Elateroidea</taxon>
        <taxon>Elateridae</taxon>
        <taxon>Agrypninae</taxon>
        <taxon>Pyrophorini</taxon>
        <taxon>Ignelater</taxon>
    </lineage>
</organism>
<dbReference type="Proteomes" id="UP000801492">
    <property type="component" value="Unassembled WGS sequence"/>
</dbReference>
<evidence type="ECO:0000259" key="1">
    <source>
        <dbReference type="SMART" id="SM00587"/>
    </source>
</evidence>
<dbReference type="PANTHER" id="PTHR11012:SF30">
    <property type="entry name" value="PROTEIN KINASE-LIKE DOMAIN-CONTAINING"/>
    <property type="match status" value="1"/>
</dbReference>
<dbReference type="InterPro" id="IPR004119">
    <property type="entry name" value="EcKL"/>
</dbReference>
<dbReference type="OrthoDB" id="8250698at2759"/>
<name>A0A8K0DF23_IGNLU</name>
<keyword evidence="3" id="KW-1185">Reference proteome</keyword>